<evidence type="ECO:0000256" key="1">
    <source>
        <dbReference type="SAM" id="MobiDB-lite"/>
    </source>
</evidence>
<feature type="region of interest" description="Disordered" evidence="1">
    <location>
        <begin position="24"/>
        <end position="50"/>
    </location>
</feature>
<protein>
    <submittedName>
        <fullName evidence="2">Uncharacterized protein</fullName>
    </submittedName>
</protein>
<reference evidence="2 3" key="1">
    <citation type="journal article" date="2021" name="Commun. Biol.">
        <title>The genome of Shorea leprosula (Dipterocarpaceae) highlights the ecological relevance of drought in aseasonal tropical rainforests.</title>
        <authorList>
            <person name="Ng K.K.S."/>
            <person name="Kobayashi M.J."/>
            <person name="Fawcett J.A."/>
            <person name="Hatakeyama M."/>
            <person name="Paape T."/>
            <person name="Ng C.H."/>
            <person name="Ang C.C."/>
            <person name="Tnah L.H."/>
            <person name="Lee C.T."/>
            <person name="Nishiyama T."/>
            <person name="Sese J."/>
            <person name="O'Brien M.J."/>
            <person name="Copetti D."/>
            <person name="Mohd Noor M.I."/>
            <person name="Ong R.C."/>
            <person name="Putra M."/>
            <person name="Sireger I.Z."/>
            <person name="Indrioko S."/>
            <person name="Kosugi Y."/>
            <person name="Izuno A."/>
            <person name="Isagi Y."/>
            <person name="Lee S.L."/>
            <person name="Shimizu K.K."/>
        </authorList>
    </citation>
    <scope>NUCLEOTIDE SEQUENCE [LARGE SCALE GENOMIC DNA]</scope>
    <source>
        <strain evidence="2">214</strain>
    </source>
</reference>
<sequence length="50" mass="5461">MKEACAAIGAYFVAYLEEQKASLGAQRESRAVNAEEDSADQTQETADDDY</sequence>
<keyword evidence="3" id="KW-1185">Reference proteome</keyword>
<comment type="caution">
    <text evidence="2">The sequence shown here is derived from an EMBL/GenBank/DDBJ whole genome shotgun (WGS) entry which is preliminary data.</text>
</comment>
<name>A0AAV5I7B3_9ROSI</name>
<dbReference type="EMBL" id="BPVZ01000011">
    <property type="protein sequence ID" value="GKU97013.1"/>
    <property type="molecule type" value="Genomic_DNA"/>
</dbReference>
<evidence type="ECO:0000313" key="2">
    <source>
        <dbReference type="EMBL" id="GKU97013.1"/>
    </source>
</evidence>
<accession>A0AAV5I7B3</accession>
<gene>
    <name evidence="2" type="ORF">SLEP1_g10195</name>
</gene>
<feature type="compositionally biased region" description="Acidic residues" evidence="1">
    <location>
        <begin position="34"/>
        <end position="50"/>
    </location>
</feature>
<organism evidence="2 3">
    <name type="scientific">Rubroshorea leprosula</name>
    <dbReference type="NCBI Taxonomy" id="152421"/>
    <lineage>
        <taxon>Eukaryota</taxon>
        <taxon>Viridiplantae</taxon>
        <taxon>Streptophyta</taxon>
        <taxon>Embryophyta</taxon>
        <taxon>Tracheophyta</taxon>
        <taxon>Spermatophyta</taxon>
        <taxon>Magnoliopsida</taxon>
        <taxon>eudicotyledons</taxon>
        <taxon>Gunneridae</taxon>
        <taxon>Pentapetalae</taxon>
        <taxon>rosids</taxon>
        <taxon>malvids</taxon>
        <taxon>Malvales</taxon>
        <taxon>Dipterocarpaceae</taxon>
        <taxon>Rubroshorea</taxon>
    </lineage>
</organism>
<dbReference type="Proteomes" id="UP001054252">
    <property type="component" value="Unassembled WGS sequence"/>
</dbReference>
<proteinExistence type="predicted"/>
<evidence type="ECO:0000313" key="3">
    <source>
        <dbReference type="Proteomes" id="UP001054252"/>
    </source>
</evidence>
<dbReference type="AlphaFoldDB" id="A0AAV5I7B3"/>